<dbReference type="GO" id="GO:0003824">
    <property type="term" value="F:catalytic activity"/>
    <property type="evidence" value="ECO:0007669"/>
    <property type="project" value="UniProtKB-ARBA"/>
</dbReference>
<gene>
    <name evidence="3" type="ORF">B0I29_12977</name>
</gene>
<dbReference type="InterPro" id="IPR000073">
    <property type="entry name" value="AB_hydrolase_1"/>
</dbReference>
<dbReference type="InterPro" id="IPR029058">
    <property type="entry name" value="AB_hydrolase_fold"/>
</dbReference>
<feature type="chain" id="PRO_5016330475" evidence="1">
    <location>
        <begin position="38"/>
        <end position="276"/>
    </location>
</feature>
<dbReference type="PANTHER" id="PTHR37017">
    <property type="entry name" value="AB HYDROLASE-1 DOMAIN-CONTAINING PROTEIN-RELATED"/>
    <property type="match status" value="1"/>
</dbReference>
<sequence>MRFTTGRHRKAIRLAAAGVAVAGVAALLPTVTASASAAGGPKPTVVLVHGAWADGSSWNGVTERLQDDGYTVDVPPNPLRGVSSDSAYLADYLAKVTGPIVLVGHSYGGFLISNAALGNTNVKALVYVDAYLPAKGDSLGSLSAYAPGSQVGEAAFNIVGPRDGTGAYTDTYIKPELFPGIFANDQPKKKAALLAAGQRPLNVAALGEPSGEPAWKTIPSWDIVGTLDNVIPPATQRFMAERAGSHVTTIKAAHLSMVSQPAKVERVIVDAARKTS</sequence>
<dbReference type="OrthoDB" id="9135783at2"/>
<dbReference type="RefSeq" id="WP_111654879.1">
    <property type="nucleotide sequence ID" value="NZ_JACHWI010000002.1"/>
</dbReference>
<dbReference type="Gene3D" id="3.40.50.1820">
    <property type="entry name" value="alpha/beta hydrolase"/>
    <property type="match status" value="1"/>
</dbReference>
<evidence type="ECO:0000313" key="3">
    <source>
        <dbReference type="EMBL" id="RAK26041.1"/>
    </source>
</evidence>
<organism evidence="3 4">
    <name type="scientific">Actinoplanes lutulentus</name>
    <dbReference type="NCBI Taxonomy" id="1287878"/>
    <lineage>
        <taxon>Bacteria</taxon>
        <taxon>Bacillati</taxon>
        <taxon>Actinomycetota</taxon>
        <taxon>Actinomycetes</taxon>
        <taxon>Micromonosporales</taxon>
        <taxon>Micromonosporaceae</taxon>
        <taxon>Actinoplanes</taxon>
    </lineage>
</organism>
<feature type="signal peptide" evidence="1">
    <location>
        <begin position="1"/>
        <end position="37"/>
    </location>
</feature>
<proteinExistence type="predicted"/>
<dbReference type="PANTHER" id="PTHR37017:SF11">
    <property type="entry name" value="ESTERASE_LIPASE_THIOESTERASE DOMAIN-CONTAINING PROTEIN"/>
    <property type="match status" value="1"/>
</dbReference>
<dbReference type="Pfam" id="PF12697">
    <property type="entry name" value="Abhydrolase_6"/>
    <property type="match status" value="1"/>
</dbReference>
<feature type="domain" description="AB hydrolase-1" evidence="2">
    <location>
        <begin position="45"/>
        <end position="266"/>
    </location>
</feature>
<comment type="caution">
    <text evidence="3">The sequence shown here is derived from an EMBL/GenBank/DDBJ whole genome shotgun (WGS) entry which is preliminary data.</text>
</comment>
<evidence type="ECO:0000259" key="2">
    <source>
        <dbReference type="Pfam" id="PF12697"/>
    </source>
</evidence>
<evidence type="ECO:0000313" key="4">
    <source>
        <dbReference type="Proteomes" id="UP000249341"/>
    </source>
</evidence>
<protein>
    <submittedName>
        <fullName evidence="3">Pimeloyl-ACP methyl ester carboxylesterase</fullName>
    </submittedName>
</protein>
<keyword evidence="1" id="KW-0732">Signal</keyword>
<keyword evidence="4" id="KW-1185">Reference proteome</keyword>
<evidence type="ECO:0000256" key="1">
    <source>
        <dbReference type="SAM" id="SignalP"/>
    </source>
</evidence>
<accession>A0A327YWX3</accession>
<dbReference type="InterPro" id="IPR052897">
    <property type="entry name" value="Sec-Metab_Biosynth_Hydrolase"/>
</dbReference>
<dbReference type="SUPFAM" id="SSF53474">
    <property type="entry name" value="alpha/beta-Hydrolases"/>
    <property type="match status" value="1"/>
</dbReference>
<reference evidence="3 4" key="1">
    <citation type="submission" date="2018-06" db="EMBL/GenBank/DDBJ databases">
        <title>Genomic Encyclopedia of Type Strains, Phase III (KMG-III): the genomes of soil and plant-associated and newly described type strains.</title>
        <authorList>
            <person name="Whitman W."/>
        </authorList>
    </citation>
    <scope>NUCLEOTIDE SEQUENCE [LARGE SCALE GENOMIC DNA]</scope>
    <source>
        <strain evidence="3 4">CGMCC 4.7090</strain>
    </source>
</reference>
<dbReference type="Proteomes" id="UP000249341">
    <property type="component" value="Unassembled WGS sequence"/>
</dbReference>
<name>A0A327YWX3_9ACTN</name>
<dbReference type="AlphaFoldDB" id="A0A327YWX3"/>
<dbReference type="EMBL" id="QLMJ01000029">
    <property type="protein sequence ID" value="RAK26041.1"/>
    <property type="molecule type" value="Genomic_DNA"/>
</dbReference>